<dbReference type="InterPro" id="IPR029052">
    <property type="entry name" value="Metallo-depent_PP-like"/>
</dbReference>
<feature type="signal peptide" evidence="4">
    <location>
        <begin position="1"/>
        <end position="20"/>
    </location>
</feature>
<dbReference type="Pfam" id="PF00149">
    <property type="entry name" value="Metallophos"/>
    <property type="match status" value="1"/>
</dbReference>
<dbReference type="AlphaFoldDB" id="A0AA36J5T7"/>
<organism evidence="6 7">
    <name type="scientific">Effrenium voratum</name>
    <dbReference type="NCBI Taxonomy" id="2562239"/>
    <lineage>
        <taxon>Eukaryota</taxon>
        <taxon>Sar</taxon>
        <taxon>Alveolata</taxon>
        <taxon>Dinophyceae</taxon>
        <taxon>Suessiales</taxon>
        <taxon>Symbiodiniaceae</taxon>
        <taxon>Effrenium</taxon>
    </lineage>
</organism>
<dbReference type="PANTHER" id="PTHR10161:SF14">
    <property type="entry name" value="TARTRATE-RESISTANT ACID PHOSPHATASE TYPE 5"/>
    <property type="match status" value="1"/>
</dbReference>
<dbReference type="Proteomes" id="UP001178507">
    <property type="component" value="Unassembled WGS sequence"/>
</dbReference>
<dbReference type="PANTHER" id="PTHR10161">
    <property type="entry name" value="TARTRATE-RESISTANT ACID PHOSPHATASE TYPE 5"/>
    <property type="match status" value="1"/>
</dbReference>
<feature type="region of interest" description="Disordered" evidence="3">
    <location>
        <begin position="25"/>
        <end position="46"/>
    </location>
</feature>
<protein>
    <recommendedName>
        <fullName evidence="5">Calcineurin-like phosphoesterase domain-containing protein</fullName>
    </recommendedName>
</protein>
<dbReference type="GO" id="GO:0016787">
    <property type="term" value="F:hydrolase activity"/>
    <property type="evidence" value="ECO:0007669"/>
    <property type="project" value="UniProtKB-KW"/>
</dbReference>
<evidence type="ECO:0000256" key="2">
    <source>
        <dbReference type="ARBA" id="ARBA00022801"/>
    </source>
</evidence>
<feature type="compositionally biased region" description="Low complexity" evidence="3">
    <location>
        <begin position="25"/>
        <end position="37"/>
    </location>
</feature>
<sequence length="527" mass="57288">MKKVAGAALCVLALTLAGCGNDGTSPGTGTTSSTTTTHPNQPAGPIDCPADLKRGHCTKCYYTGGASGETQCQGCSDPYKLNGQACTVSCSDMPAPAAKPGMPDSAMAYNGMTWPSLCFDEDEIHFFTVGDWGGVCSWTDGKCTDSSNPYAAKQPDLKGKPWPMPNRHGAPLQEPIDWMAQGLVADRMKEKVAELKKEGKAPKFILNVGDNFYPGGVDTHCDNGSPHDAVFTQSQFSQIFEQVYPVEDLGNIEWWSVLGNHDYGGVCYIKGWDQQIFYTFKPDGRWVMPAQYWHRKVQFQTFSVDFWFLDTNILDTQNPADNPDHNLCSARSNPGLHCENTRYPASNGSDPATCSATGPTSPDDCVKWFEKLWADQKTWFTAAVAKSDADWQIVVMHHPPSYTPGRGASVLHWADIARSAGIDLIVSGHKHEQKVYYQRATGGADLEDTAWVITGGGGGVTAEMLPTSSGYDDAYGFMDMSISLNELEIAAISHGGVNGKYIERSRTKVAPRLKPSVDAVDDMEITV</sequence>
<keyword evidence="7" id="KW-1185">Reference proteome</keyword>
<evidence type="ECO:0000259" key="5">
    <source>
        <dbReference type="Pfam" id="PF00149"/>
    </source>
</evidence>
<evidence type="ECO:0000256" key="4">
    <source>
        <dbReference type="SAM" id="SignalP"/>
    </source>
</evidence>
<gene>
    <name evidence="6" type="ORF">EVOR1521_LOCUS23562</name>
</gene>
<reference evidence="6" key="1">
    <citation type="submission" date="2023-08" db="EMBL/GenBank/DDBJ databases">
        <authorList>
            <person name="Chen Y."/>
            <person name="Shah S."/>
            <person name="Dougan E. K."/>
            <person name="Thang M."/>
            <person name="Chan C."/>
        </authorList>
    </citation>
    <scope>NUCLEOTIDE SEQUENCE</scope>
</reference>
<dbReference type="PROSITE" id="PS51257">
    <property type="entry name" value="PROKAR_LIPOPROTEIN"/>
    <property type="match status" value="1"/>
</dbReference>
<name>A0AA36J5T7_9DINO</name>
<feature type="domain" description="Calcineurin-like phosphoesterase" evidence="5">
    <location>
        <begin position="188"/>
        <end position="432"/>
    </location>
</feature>
<keyword evidence="1 4" id="KW-0732">Signal</keyword>
<evidence type="ECO:0000256" key="1">
    <source>
        <dbReference type="ARBA" id="ARBA00022729"/>
    </source>
</evidence>
<evidence type="ECO:0000256" key="3">
    <source>
        <dbReference type="SAM" id="MobiDB-lite"/>
    </source>
</evidence>
<dbReference type="SUPFAM" id="SSF56300">
    <property type="entry name" value="Metallo-dependent phosphatases"/>
    <property type="match status" value="1"/>
</dbReference>
<keyword evidence="2" id="KW-0378">Hydrolase</keyword>
<proteinExistence type="predicted"/>
<feature type="chain" id="PRO_5041427351" description="Calcineurin-like phosphoesterase domain-containing protein" evidence="4">
    <location>
        <begin position="21"/>
        <end position="527"/>
    </location>
</feature>
<accession>A0AA36J5T7</accession>
<dbReference type="EMBL" id="CAUJNA010003361">
    <property type="protein sequence ID" value="CAJ1400150.1"/>
    <property type="molecule type" value="Genomic_DNA"/>
</dbReference>
<dbReference type="InterPro" id="IPR051558">
    <property type="entry name" value="Metallophosphoesterase_PAP"/>
</dbReference>
<evidence type="ECO:0000313" key="7">
    <source>
        <dbReference type="Proteomes" id="UP001178507"/>
    </source>
</evidence>
<evidence type="ECO:0000313" key="6">
    <source>
        <dbReference type="EMBL" id="CAJ1400150.1"/>
    </source>
</evidence>
<dbReference type="InterPro" id="IPR004843">
    <property type="entry name" value="Calcineurin-like_PHP"/>
</dbReference>
<dbReference type="Gene3D" id="3.60.21.10">
    <property type="match status" value="1"/>
</dbReference>
<comment type="caution">
    <text evidence="6">The sequence shown here is derived from an EMBL/GenBank/DDBJ whole genome shotgun (WGS) entry which is preliminary data.</text>
</comment>